<dbReference type="Proteomes" id="UP001238603">
    <property type="component" value="Unassembled WGS sequence"/>
</dbReference>
<organism evidence="13 14">
    <name type="scientific">Roseateles subflavus</name>
    <dbReference type="NCBI Taxonomy" id="3053353"/>
    <lineage>
        <taxon>Bacteria</taxon>
        <taxon>Pseudomonadati</taxon>
        <taxon>Pseudomonadota</taxon>
        <taxon>Betaproteobacteria</taxon>
        <taxon>Burkholderiales</taxon>
        <taxon>Sphaerotilaceae</taxon>
        <taxon>Roseateles</taxon>
    </lineage>
</organism>
<proteinExistence type="inferred from homology"/>
<dbReference type="EC" id="3.5.3.1" evidence="2 9"/>
<name>A0ABT7LJG9_9BURK</name>
<dbReference type="PIRSF" id="PIRSF036979">
    <property type="entry name" value="Arginase"/>
    <property type="match status" value="1"/>
</dbReference>
<comment type="cofactor">
    <cofactor evidence="12">
        <name>Mn(2+)</name>
        <dbReference type="ChEBI" id="CHEBI:29035"/>
    </cofactor>
    <text evidence="12">Binds 2 manganese ions per subunit.</text>
</comment>
<dbReference type="EMBL" id="JASVDS010000003">
    <property type="protein sequence ID" value="MDL5033007.1"/>
    <property type="molecule type" value="Genomic_DNA"/>
</dbReference>
<evidence type="ECO:0000256" key="7">
    <source>
        <dbReference type="ARBA" id="ARBA00023211"/>
    </source>
</evidence>
<evidence type="ECO:0000256" key="4">
    <source>
        <dbReference type="ARBA" id="ARBA00022503"/>
    </source>
</evidence>
<protein>
    <recommendedName>
        <fullName evidence="3 9">Arginase</fullName>
        <ecNumber evidence="2 9">3.5.3.1</ecNumber>
    </recommendedName>
</protein>
<dbReference type="RefSeq" id="WP_285983065.1">
    <property type="nucleotide sequence ID" value="NZ_JASVDS010000003.1"/>
</dbReference>
<dbReference type="InterPro" id="IPR014033">
    <property type="entry name" value="Arginase"/>
</dbReference>
<dbReference type="PANTHER" id="PTHR43782:SF3">
    <property type="entry name" value="ARGINASE"/>
    <property type="match status" value="1"/>
</dbReference>
<evidence type="ECO:0000256" key="2">
    <source>
        <dbReference type="ARBA" id="ARBA00012168"/>
    </source>
</evidence>
<evidence type="ECO:0000256" key="11">
    <source>
        <dbReference type="RuleBase" id="RU003684"/>
    </source>
</evidence>
<sequence>MTTLRNVSLIGAPTDIGAGARGASMGPEALRVANIGPTLESHGVQVVDRGNLTGPYNPWLPPVDGYRHLQEVAAWNRAVHDAVYAELKTGRMPILLGGDHCLGLGSISAVARHCKEQGKKLRVLWLDAHADFNTSELTPSGNIHGMPVACLAGFGPKELIEIGGFSKEHPAISPKWVRQIGIRSVDAGEKRFVHEQELEVFDMRYIDEMGMRHTMELALATLDANTHLHVSFDVDFLDPSIAPGVGTTVPGGPTYREAQLCMEMIADTGRLSSLDVMELNPALDEKNRTATLAVDLIESLFGKSTLMRK</sequence>
<keyword evidence="14" id="KW-1185">Reference proteome</keyword>
<comment type="pathway">
    <text evidence="1">Nitrogen metabolism; urea cycle; L-ornithine and urea from L-arginine: step 1/1.</text>
</comment>
<keyword evidence="5 12" id="KW-0479">Metal-binding</keyword>
<comment type="caution">
    <text evidence="13">The sequence shown here is derived from an EMBL/GenBank/DDBJ whole genome shotgun (WGS) entry which is preliminary data.</text>
</comment>
<evidence type="ECO:0000256" key="5">
    <source>
        <dbReference type="ARBA" id="ARBA00022723"/>
    </source>
</evidence>
<dbReference type="CDD" id="cd09989">
    <property type="entry name" value="Arginase"/>
    <property type="match status" value="1"/>
</dbReference>
<dbReference type="PROSITE" id="PS51409">
    <property type="entry name" value="ARGINASE_2"/>
    <property type="match status" value="1"/>
</dbReference>
<dbReference type="PROSITE" id="PS01053">
    <property type="entry name" value="ARGINASE_1"/>
    <property type="match status" value="1"/>
</dbReference>
<evidence type="ECO:0000313" key="13">
    <source>
        <dbReference type="EMBL" id="MDL5033007.1"/>
    </source>
</evidence>
<evidence type="ECO:0000256" key="3">
    <source>
        <dbReference type="ARBA" id="ARBA00018123"/>
    </source>
</evidence>
<evidence type="ECO:0000256" key="10">
    <source>
        <dbReference type="PROSITE-ProRule" id="PRU00742"/>
    </source>
</evidence>
<dbReference type="InterPro" id="IPR023696">
    <property type="entry name" value="Ureohydrolase_dom_sf"/>
</dbReference>
<evidence type="ECO:0000256" key="6">
    <source>
        <dbReference type="ARBA" id="ARBA00022801"/>
    </source>
</evidence>
<evidence type="ECO:0000313" key="14">
    <source>
        <dbReference type="Proteomes" id="UP001238603"/>
    </source>
</evidence>
<dbReference type="Gene3D" id="3.40.800.10">
    <property type="entry name" value="Ureohydrolase domain"/>
    <property type="match status" value="1"/>
</dbReference>
<dbReference type="NCBIfam" id="TIGR01229">
    <property type="entry name" value="rocF_arginase"/>
    <property type="match status" value="1"/>
</dbReference>
<dbReference type="InterPro" id="IPR006035">
    <property type="entry name" value="Ureohydrolase"/>
</dbReference>
<evidence type="ECO:0000256" key="1">
    <source>
        <dbReference type="ARBA" id="ARBA00005098"/>
    </source>
</evidence>
<keyword evidence="7 12" id="KW-0464">Manganese</keyword>
<dbReference type="Pfam" id="PF00491">
    <property type="entry name" value="Arginase"/>
    <property type="match status" value="1"/>
</dbReference>
<comment type="catalytic activity">
    <reaction evidence="8 12">
        <text>L-arginine + H2O = urea + L-ornithine</text>
        <dbReference type="Rhea" id="RHEA:20569"/>
        <dbReference type="ChEBI" id="CHEBI:15377"/>
        <dbReference type="ChEBI" id="CHEBI:16199"/>
        <dbReference type="ChEBI" id="CHEBI:32682"/>
        <dbReference type="ChEBI" id="CHEBI:46911"/>
        <dbReference type="EC" id="3.5.3.1"/>
    </reaction>
</comment>
<dbReference type="PRINTS" id="PR00116">
    <property type="entry name" value="ARGINASE"/>
</dbReference>
<gene>
    <name evidence="13" type="primary">rocF</name>
    <name evidence="13" type="ORF">QRD43_13910</name>
</gene>
<keyword evidence="6 11" id="KW-0378">Hydrolase</keyword>
<reference evidence="13 14" key="1">
    <citation type="submission" date="2023-06" db="EMBL/GenBank/DDBJ databases">
        <title>Pelomonas sp. APW6 16S ribosomal RNA gene genome sequencing and assembly.</title>
        <authorList>
            <person name="Woo H."/>
        </authorList>
    </citation>
    <scope>NUCLEOTIDE SEQUENCE [LARGE SCALE GENOMIC DNA]</scope>
    <source>
        <strain evidence="13 14">APW6</strain>
    </source>
</reference>
<comment type="similarity">
    <text evidence="10 11">Belongs to the arginase family.</text>
</comment>
<dbReference type="PANTHER" id="PTHR43782">
    <property type="entry name" value="ARGINASE"/>
    <property type="match status" value="1"/>
</dbReference>
<evidence type="ECO:0000256" key="12">
    <source>
        <dbReference type="RuleBase" id="RU361159"/>
    </source>
</evidence>
<dbReference type="InterPro" id="IPR020855">
    <property type="entry name" value="Ureohydrolase_Mn_BS"/>
</dbReference>
<keyword evidence="4 12" id="KW-0056">Arginine metabolism</keyword>
<dbReference type="SUPFAM" id="SSF52768">
    <property type="entry name" value="Arginase/deacetylase"/>
    <property type="match status" value="1"/>
</dbReference>
<accession>A0ABT7LJG9</accession>
<dbReference type="GO" id="GO:0004053">
    <property type="term" value="F:arginase activity"/>
    <property type="evidence" value="ECO:0007669"/>
    <property type="project" value="UniProtKB-EC"/>
</dbReference>
<evidence type="ECO:0000256" key="8">
    <source>
        <dbReference type="ARBA" id="ARBA00047391"/>
    </source>
</evidence>
<evidence type="ECO:0000256" key="9">
    <source>
        <dbReference type="NCBIfam" id="TIGR01229"/>
    </source>
</evidence>